<dbReference type="Gene3D" id="3.40.50.1000">
    <property type="entry name" value="HAD superfamily/HAD-like"/>
    <property type="match status" value="2"/>
</dbReference>
<dbReference type="SMART" id="SM00831">
    <property type="entry name" value="Cation_ATPase_N"/>
    <property type="match status" value="1"/>
</dbReference>
<feature type="transmembrane region" description="Helical" evidence="12">
    <location>
        <begin position="910"/>
        <end position="930"/>
    </location>
</feature>
<protein>
    <submittedName>
        <fullName evidence="14">HAD-IC family P-type ATPase</fullName>
    </submittedName>
</protein>
<keyword evidence="5 12" id="KW-0812">Transmembrane</keyword>
<dbReference type="Pfam" id="PF13246">
    <property type="entry name" value="Cation_ATPase"/>
    <property type="match status" value="1"/>
</dbReference>
<feature type="transmembrane region" description="Helical" evidence="12">
    <location>
        <begin position="1469"/>
        <end position="1487"/>
    </location>
</feature>
<evidence type="ECO:0000256" key="4">
    <source>
        <dbReference type="ARBA" id="ARBA00022553"/>
    </source>
</evidence>
<evidence type="ECO:0000256" key="6">
    <source>
        <dbReference type="ARBA" id="ARBA00022741"/>
    </source>
</evidence>
<dbReference type="Pfam" id="PF00689">
    <property type="entry name" value="Cation_ATPase_C"/>
    <property type="match status" value="1"/>
</dbReference>
<feature type="domain" description="Cation-transporting P-type ATPase N-terminal" evidence="13">
    <location>
        <begin position="668"/>
        <end position="742"/>
    </location>
</feature>
<name>A0ABU9DCQ9_9BACL</name>
<dbReference type="InterPro" id="IPR001757">
    <property type="entry name" value="P_typ_ATPase"/>
</dbReference>
<dbReference type="SFLD" id="SFLDF00027">
    <property type="entry name" value="p-type_atpase"/>
    <property type="match status" value="1"/>
</dbReference>
<feature type="transmembrane region" description="Helical" evidence="12">
    <location>
        <begin position="950"/>
        <end position="967"/>
    </location>
</feature>
<keyword evidence="3" id="KW-0813">Transport</keyword>
<dbReference type="NCBIfam" id="TIGR01494">
    <property type="entry name" value="ATPase_P-type"/>
    <property type="match status" value="2"/>
</dbReference>
<keyword evidence="15" id="KW-1185">Reference proteome</keyword>
<feature type="transmembrane region" description="Helical" evidence="12">
    <location>
        <begin position="1444"/>
        <end position="1463"/>
    </location>
</feature>
<organism evidence="14 15">
    <name type="scientific">Paenibacillus filicis</name>
    <dbReference type="NCBI Taxonomy" id="669464"/>
    <lineage>
        <taxon>Bacteria</taxon>
        <taxon>Bacillati</taxon>
        <taxon>Bacillota</taxon>
        <taxon>Bacilli</taxon>
        <taxon>Bacillales</taxon>
        <taxon>Paenibacillaceae</taxon>
        <taxon>Paenibacillus</taxon>
    </lineage>
</organism>
<evidence type="ECO:0000256" key="1">
    <source>
        <dbReference type="ARBA" id="ARBA00004141"/>
    </source>
</evidence>
<keyword evidence="4" id="KW-0597">Phosphoprotein</keyword>
<proteinExistence type="inferred from homology"/>
<comment type="subcellular location">
    <subcellularLocation>
        <location evidence="1">Membrane</location>
        <topology evidence="1">Multi-pass membrane protein</topology>
    </subcellularLocation>
</comment>
<dbReference type="Pfam" id="PF00690">
    <property type="entry name" value="Cation_ATPase_N"/>
    <property type="match status" value="1"/>
</dbReference>
<comment type="similarity">
    <text evidence="2">Belongs to the cation transport ATPase (P-type) (TC 3.A.3) family. Type IIA subfamily.</text>
</comment>
<evidence type="ECO:0000313" key="14">
    <source>
        <dbReference type="EMBL" id="MEK8126636.1"/>
    </source>
</evidence>
<dbReference type="SUPFAM" id="SSF56784">
    <property type="entry name" value="HAD-like"/>
    <property type="match status" value="1"/>
</dbReference>
<dbReference type="PANTHER" id="PTHR43294:SF20">
    <property type="entry name" value="P-TYPE ATPASE"/>
    <property type="match status" value="1"/>
</dbReference>
<feature type="transmembrane region" description="Helical" evidence="12">
    <location>
        <begin position="1373"/>
        <end position="1394"/>
    </location>
</feature>
<dbReference type="PRINTS" id="PR00119">
    <property type="entry name" value="CATATPASE"/>
</dbReference>
<evidence type="ECO:0000256" key="8">
    <source>
        <dbReference type="ARBA" id="ARBA00022967"/>
    </source>
</evidence>
<evidence type="ECO:0000256" key="11">
    <source>
        <dbReference type="ARBA" id="ARBA00023136"/>
    </source>
</evidence>
<keyword evidence="10" id="KW-0406">Ion transport</keyword>
<dbReference type="InterPro" id="IPR023299">
    <property type="entry name" value="ATPase_P-typ_cyto_dom_N"/>
</dbReference>
<dbReference type="SUPFAM" id="SSF81660">
    <property type="entry name" value="Metal cation-transporting ATPase, ATP-binding domain N"/>
    <property type="match status" value="1"/>
</dbReference>
<evidence type="ECO:0000313" key="15">
    <source>
        <dbReference type="Proteomes" id="UP001469365"/>
    </source>
</evidence>
<dbReference type="Gene3D" id="3.40.1110.10">
    <property type="entry name" value="Calcium-transporting ATPase, cytoplasmic domain N"/>
    <property type="match status" value="2"/>
</dbReference>
<accession>A0ABU9DCQ9</accession>
<dbReference type="InterPro" id="IPR059000">
    <property type="entry name" value="ATPase_P-type_domA"/>
</dbReference>
<evidence type="ECO:0000256" key="9">
    <source>
        <dbReference type="ARBA" id="ARBA00022989"/>
    </source>
</evidence>
<evidence type="ECO:0000256" key="5">
    <source>
        <dbReference type="ARBA" id="ARBA00022692"/>
    </source>
</evidence>
<evidence type="ECO:0000256" key="2">
    <source>
        <dbReference type="ARBA" id="ARBA00005675"/>
    </source>
</evidence>
<dbReference type="PROSITE" id="PS00154">
    <property type="entry name" value="ATPASE_E1_E2"/>
    <property type="match status" value="1"/>
</dbReference>
<dbReference type="Pfam" id="PF00122">
    <property type="entry name" value="E1-E2_ATPase"/>
    <property type="match status" value="1"/>
</dbReference>
<feature type="transmembrane region" description="Helical" evidence="12">
    <location>
        <begin position="728"/>
        <end position="759"/>
    </location>
</feature>
<dbReference type="Proteomes" id="UP001469365">
    <property type="component" value="Unassembled WGS sequence"/>
</dbReference>
<reference evidence="14 15" key="1">
    <citation type="submission" date="2024-04" db="EMBL/GenBank/DDBJ databases">
        <title>draft genome sequnece of Paenibacillus filicis.</title>
        <authorList>
            <person name="Kim D.-U."/>
        </authorList>
    </citation>
    <scope>NUCLEOTIDE SEQUENCE [LARGE SCALE GENOMIC DNA]</scope>
    <source>
        <strain evidence="14 15">KACC14197</strain>
    </source>
</reference>
<dbReference type="InterPro" id="IPR018303">
    <property type="entry name" value="ATPase_P-typ_P_site"/>
</dbReference>
<dbReference type="PANTHER" id="PTHR43294">
    <property type="entry name" value="SODIUM/POTASSIUM-TRANSPORTING ATPASE SUBUNIT ALPHA"/>
    <property type="match status" value="1"/>
</dbReference>
<keyword evidence="11 12" id="KW-0472">Membrane</keyword>
<dbReference type="Gene3D" id="1.20.1110.10">
    <property type="entry name" value="Calcium-transporting ATPase, transmembrane domain"/>
    <property type="match status" value="1"/>
</dbReference>
<dbReference type="InterPro" id="IPR044492">
    <property type="entry name" value="P_typ_ATPase_HD_dom"/>
</dbReference>
<dbReference type="SFLD" id="SFLDS00003">
    <property type="entry name" value="Haloacid_Dehalogenase"/>
    <property type="match status" value="1"/>
</dbReference>
<dbReference type="RefSeq" id="WP_341413689.1">
    <property type="nucleotide sequence ID" value="NZ_JBBPCC010000001.1"/>
</dbReference>
<keyword evidence="6" id="KW-0547">Nucleotide-binding</keyword>
<keyword evidence="7" id="KW-0067">ATP-binding</keyword>
<sequence>MPFTTHRRRFIRFMPGRIRLEFAGLLSNKQTELSLNRDFASLTGVIKAQASAISGRVLVIYDEQQTSARELLHQLELLESQYTGQGQEETSFQTCEEMPVPAAAESGAHVEAAASVEMPTLHQPAQVVNSFEDSSAVPESLRAIPVSVDPRSPLLPGVPLPLTLAMGGLLVLGAKQLFFGKSALAQSPIPFYMSGLVAAVTGYPFLRRGLTQLSERGKLNPDLVLGTAALGLALVRENLVVLGALSILQYVNWRRSQIGLDEADSLPLSPEIQAYSERAGRWGMVGAAATWLITRSPLRAIAVLLAANPRPATIPVKTAWQQAELYSKEAQPTFPKVASLAHVAQTGTLLLENTSLLMQANIQEMEYVSHEEDPDKIICLTASLMGKSEHPWKEDVLRKAKLTCRTIRSAFRVADEENGIRGMISNTSYCIGNLTYCKRNGVSFERYYLEAKRIENSGCEVLYLAKQTGGNWICQGLIYRGQQFDPERRSLLAQARKQGIQVAVLEDSSGMSREELVRLGVHTDWLTTPIGEAVERIAALHHQGNRVLLVSESSSQYSRYLMEAGVAGVTFDQLKPILDTRQSAKKIESTVNEHLLVTKRWNLFGSLLAAIGVLSAPIANLASDALSLVFLSRSQKLAQRLFPAGTAHTTDAAALSPNEVAATAEAVAWHGLPWERVTERFQVHVQHGLTRSQVNESRGQYGINQLAEKQHTPWIVSYAGQFKEFTTLILLGTSVLALFTGGLFDGLAMGTVLLANAAIGTFQERKAERIVDSLNQFQPPVSKVIRDGVEQHISAIDLVPGDMVCLEPGDRVPADIRLVRAWNLEVNESALTGESVPVMKKETEAEGDCPLPERSCMLYMGTDISRGKALGVVVQTGMNTEFGHLMSLLKVNEKTTTPLQEKVTSISKTFIKWAFIAGGIVFASGLLRGIPFSQLVSTSITLVASAIPEGLPVTITIALSAGIYRMAKKNVLVRKLSALETLGRATIICTDKTGTLTKNEMTVKQIAAIGHAWEVSGSGYDPEGIFLAKTSTDNRSGLPDGMKNASSETQPELQRILQIACLCNNSKLIKQGEHWSMQGDPTEGALLAMAFKGGVKPENMVHWHRGAEMPFDSGTGKMSVVCKDTSSGHACYIFSKGSVESILHRCSRYQQNGEVHKLTDEIRTGVLEQSESLASNALRVLGFAYREMQADEHDGQADLDERDMIYVGMAGMLDPPKEDVRKSIKEAIALGVKPIMITGDHPITAIAIAEQIGITDGSQPGQVLSGHELDRLSDEELEQSVERVSIFARMTPEHKLRIVSILRKKGHIVAMTGDGVNDSPAIKQANVGIAMGRAGTEVSKATADIVLKEDHFGSIVDAVKEGRTIIGNIRKALGCLLTGNLAEILVTSVAVVAGMPIPLVPIQILLMNMLTDALPAMILAINPGSKSKQTKRMDIVDKTLYRKVITRGALLGAGSLALYGLALVNGQPIQVAQSIAFATLVAGQLIQTFSWRQEGTEQTVGDWSKDRFLVGAMSISWLALLGALYVPSLNRFFHTVPLSLSHWGPILLVAGSISWLSKPILSLLEMKNATTSTAALSYSAA</sequence>
<dbReference type="InterPro" id="IPR036412">
    <property type="entry name" value="HAD-like_sf"/>
</dbReference>
<dbReference type="InterPro" id="IPR023298">
    <property type="entry name" value="ATPase_P-typ_TM_dom_sf"/>
</dbReference>
<dbReference type="SUPFAM" id="SSF81665">
    <property type="entry name" value="Calcium ATPase, transmembrane domain M"/>
    <property type="match status" value="1"/>
</dbReference>
<feature type="transmembrane region" description="Helical" evidence="12">
    <location>
        <begin position="1400"/>
        <end position="1423"/>
    </location>
</feature>
<dbReference type="SUPFAM" id="SSF81653">
    <property type="entry name" value="Calcium ATPase, transduction domain A"/>
    <property type="match status" value="1"/>
</dbReference>
<evidence type="ECO:0000256" key="3">
    <source>
        <dbReference type="ARBA" id="ARBA00022448"/>
    </source>
</evidence>
<evidence type="ECO:0000256" key="10">
    <source>
        <dbReference type="ARBA" id="ARBA00023065"/>
    </source>
</evidence>
<dbReference type="InterPro" id="IPR050510">
    <property type="entry name" value="Cation_transp_ATPase_P-type"/>
</dbReference>
<dbReference type="InterPro" id="IPR006068">
    <property type="entry name" value="ATPase_P-typ_cation-transptr_C"/>
</dbReference>
<dbReference type="Gene3D" id="2.70.150.10">
    <property type="entry name" value="Calcium-transporting ATPase, cytoplasmic transduction domain A"/>
    <property type="match status" value="1"/>
</dbReference>
<evidence type="ECO:0000256" key="7">
    <source>
        <dbReference type="ARBA" id="ARBA00022840"/>
    </source>
</evidence>
<keyword evidence="8" id="KW-1278">Translocase</keyword>
<comment type="caution">
    <text evidence="14">The sequence shown here is derived from an EMBL/GenBank/DDBJ whole genome shotgun (WGS) entry which is preliminary data.</text>
</comment>
<keyword evidence="9 12" id="KW-1133">Transmembrane helix</keyword>
<dbReference type="EMBL" id="JBBPCC010000001">
    <property type="protein sequence ID" value="MEK8126636.1"/>
    <property type="molecule type" value="Genomic_DNA"/>
</dbReference>
<dbReference type="InterPro" id="IPR008250">
    <property type="entry name" value="ATPase_P-typ_transduc_dom_A_sf"/>
</dbReference>
<feature type="transmembrane region" description="Helical" evidence="12">
    <location>
        <begin position="1508"/>
        <end position="1528"/>
    </location>
</feature>
<gene>
    <name evidence="14" type="ORF">WMW72_01800</name>
</gene>
<evidence type="ECO:0000256" key="12">
    <source>
        <dbReference type="SAM" id="Phobius"/>
    </source>
</evidence>
<feature type="transmembrane region" description="Helical" evidence="12">
    <location>
        <begin position="1540"/>
        <end position="1557"/>
    </location>
</feature>
<dbReference type="InterPro" id="IPR023214">
    <property type="entry name" value="HAD_sf"/>
</dbReference>
<dbReference type="PRINTS" id="PR00120">
    <property type="entry name" value="HATPASE"/>
</dbReference>
<dbReference type="InterPro" id="IPR004014">
    <property type="entry name" value="ATPase_P-typ_cation-transptr_N"/>
</dbReference>
<dbReference type="SFLD" id="SFLDG00002">
    <property type="entry name" value="C1.7:_P-type_atpase_like"/>
    <property type="match status" value="1"/>
</dbReference>
<evidence type="ECO:0000259" key="13">
    <source>
        <dbReference type="SMART" id="SM00831"/>
    </source>
</evidence>